<evidence type="ECO:0000313" key="3">
    <source>
        <dbReference type="Proteomes" id="UP000198638"/>
    </source>
</evidence>
<proteinExistence type="predicted"/>
<dbReference type="EMBL" id="FNRQ01000001">
    <property type="protein sequence ID" value="SEA40341.1"/>
    <property type="molecule type" value="Genomic_DNA"/>
</dbReference>
<keyword evidence="1" id="KW-0732">Signal</keyword>
<organism evidence="2 3">
    <name type="scientific">Paraburkholderia sartisoli</name>
    <dbReference type="NCBI Taxonomy" id="83784"/>
    <lineage>
        <taxon>Bacteria</taxon>
        <taxon>Pseudomonadati</taxon>
        <taxon>Pseudomonadota</taxon>
        <taxon>Betaproteobacteria</taxon>
        <taxon>Burkholderiales</taxon>
        <taxon>Burkholderiaceae</taxon>
        <taxon>Paraburkholderia</taxon>
    </lineage>
</organism>
<evidence type="ECO:0000256" key="1">
    <source>
        <dbReference type="SAM" id="SignalP"/>
    </source>
</evidence>
<dbReference type="Gene3D" id="3.40.50.1820">
    <property type="entry name" value="alpha/beta hydrolase"/>
    <property type="match status" value="1"/>
</dbReference>
<gene>
    <name evidence="2" type="ORF">SAMN05192564_1011352</name>
</gene>
<dbReference type="AlphaFoldDB" id="A0A1H4AWT0"/>
<reference evidence="3" key="1">
    <citation type="submission" date="2016-10" db="EMBL/GenBank/DDBJ databases">
        <authorList>
            <person name="Varghese N."/>
            <person name="Submissions S."/>
        </authorList>
    </citation>
    <scope>NUCLEOTIDE SEQUENCE [LARGE SCALE GENOMIC DNA]</scope>
    <source>
        <strain evidence="3">LMG 24000</strain>
    </source>
</reference>
<sequence length="280" mass="30424">MPFFHLRASHVPYMARLLRMLCAMLVAVHTLPALAREQVVSVPLPGGQSIVYLLTQKEDSKPAWVLVMIPGGDGRLNLRQKADGEITMREKNNFLVRARGLIVDDRFATAIVDSPSDLPDGYTDRFRASSRHTQDIAQIAADLKRRFPAANLVLVGTSRGTISTAFAGRDLASTWQAVVHTSTLSSPSRGQALPLAGFDYNAIHARQLFVHHVDDACFLCSFDAAKRIASGHDFIAVSGGNASGNPCKAMAHHGFNDQDASVVAAIKAWIEGAKWPKEVN</sequence>
<feature type="chain" id="PRO_5011742521" description="Alpha/beta hydrolase family protein" evidence="1">
    <location>
        <begin position="36"/>
        <end position="280"/>
    </location>
</feature>
<dbReference type="SUPFAM" id="SSF53474">
    <property type="entry name" value="alpha/beta-Hydrolases"/>
    <property type="match status" value="1"/>
</dbReference>
<keyword evidence="3" id="KW-1185">Reference proteome</keyword>
<evidence type="ECO:0000313" key="2">
    <source>
        <dbReference type="EMBL" id="SEA40341.1"/>
    </source>
</evidence>
<protein>
    <recommendedName>
        <fullName evidence="4">Alpha/beta hydrolase family protein</fullName>
    </recommendedName>
</protein>
<dbReference type="RefSeq" id="WP_245753128.1">
    <property type="nucleotide sequence ID" value="NZ_FNRQ01000001.1"/>
</dbReference>
<accession>A0A1H4AWT0</accession>
<feature type="signal peptide" evidence="1">
    <location>
        <begin position="1"/>
        <end position="35"/>
    </location>
</feature>
<evidence type="ECO:0008006" key="4">
    <source>
        <dbReference type="Google" id="ProtNLM"/>
    </source>
</evidence>
<dbReference type="InterPro" id="IPR029058">
    <property type="entry name" value="AB_hydrolase_fold"/>
</dbReference>
<name>A0A1H4AWT0_9BURK</name>
<dbReference type="STRING" id="83784.SAMN05192564_1011352"/>
<dbReference type="Proteomes" id="UP000198638">
    <property type="component" value="Unassembled WGS sequence"/>
</dbReference>